<dbReference type="InterPro" id="IPR052348">
    <property type="entry name" value="Metallopeptidase_M50B"/>
</dbReference>
<dbReference type="GO" id="GO:0006508">
    <property type="term" value="P:proteolysis"/>
    <property type="evidence" value="ECO:0007669"/>
    <property type="project" value="UniProtKB-KW"/>
</dbReference>
<name>A0A1G2KLC2_9BACT</name>
<feature type="transmembrane region" description="Helical" evidence="13">
    <location>
        <begin position="51"/>
        <end position="69"/>
    </location>
</feature>
<comment type="cofactor">
    <cofactor evidence="1">
        <name>Zn(2+)</name>
        <dbReference type="ChEBI" id="CHEBI:29105"/>
    </cofactor>
</comment>
<evidence type="ECO:0000256" key="1">
    <source>
        <dbReference type="ARBA" id="ARBA00001947"/>
    </source>
</evidence>
<keyword evidence="11" id="KW-0482">Metalloprotease</keyword>
<keyword evidence="4" id="KW-1003">Cell membrane</keyword>
<dbReference type="Pfam" id="PF02163">
    <property type="entry name" value="Peptidase_M50"/>
    <property type="match status" value="1"/>
</dbReference>
<evidence type="ECO:0000256" key="10">
    <source>
        <dbReference type="ARBA" id="ARBA00022989"/>
    </source>
</evidence>
<feature type="transmembrane region" description="Helical" evidence="13">
    <location>
        <begin position="196"/>
        <end position="214"/>
    </location>
</feature>
<comment type="caution">
    <text evidence="15">The sequence shown here is derived from an EMBL/GenBank/DDBJ whole genome shotgun (WGS) entry which is preliminary data.</text>
</comment>
<keyword evidence="9" id="KW-0862">Zinc</keyword>
<feature type="domain" description="Peptidase M50" evidence="14">
    <location>
        <begin position="129"/>
        <end position="168"/>
    </location>
</feature>
<protein>
    <recommendedName>
        <fullName evidence="14">Peptidase M50 domain-containing protein</fullName>
    </recommendedName>
</protein>
<organism evidence="15 16">
    <name type="scientific">Candidatus Sungbacteria bacterium RIFCSPHIGHO2_02_FULL_49_12</name>
    <dbReference type="NCBI Taxonomy" id="1802271"/>
    <lineage>
        <taxon>Bacteria</taxon>
        <taxon>Candidatus Sungiibacteriota</taxon>
    </lineage>
</organism>
<proteinExistence type="inferred from homology"/>
<feature type="transmembrane region" description="Helical" evidence="13">
    <location>
        <begin position="89"/>
        <end position="113"/>
    </location>
</feature>
<comment type="subcellular location">
    <subcellularLocation>
        <location evidence="2">Cell membrane</location>
        <topology evidence="2">Multi-pass membrane protein</topology>
    </subcellularLocation>
</comment>
<reference evidence="15 16" key="1">
    <citation type="journal article" date="2016" name="Nat. Commun.">
        <title>Thousands of microbial genomes shed light on interconnected biogeochemical processes in an aquifer system.</title>
        <authorList>
            <person name="Anantharaman K."/>
            <person name="Brown C.T."/>
            <person name="Hug L.A."/>
            <person name="Sharon I."/>
            <person name="Castelle C.J."/>
            <person name="Probst A.J."/>
            <person name="Thomas B.C."/>
            <person name="Singh A."/>
            <person name="Wilkins M.J."/>
            <person name="Karaoz U."/>
            <person name="Brodie E.L."/>
            <person name="Williams K.H."/>
            <person name="Hubbard S.S."/>
            <person name="Banfield J.F."/>
        </authorList>
    </citation>
    <scope>NUCLEOTIDE SEQUENCE [LARGE SCALE GENOMIC DNA]</scope>
</reference>
<dbReference type="GO" id="GO:0008237">
    <property type="term" value="F:metallopeptidase activity"/>
    <property type="evidence" value="ECO:0007669"/>
    <property type="project" value="UniProtKB-KW"/>
</dbReference>
<dbReference type="EMBL" id="MHQJ01000054">
    <property type="protein sequence ID" value="OHA00235.1"/>
    <property type="molecule type" value="Genomic_DNA"/>
</dbReference>
<accession>A0A1G2KLC2</accession>
<evidence type="ECO:0000313" key="15">
    <source>
        <dbReference type="EMBL" id="OHA00235.1"/>
    </source>
</evidence>
<evidence type="ECO:0000256" key="8">
    <source>
        <dbReference type="ARBA" id="ARBA00022801"/>
    </source>
</evidence>
<feature type="transmembrane region" description="Helical" evidence="13">
    <location>
        <begin position="6"/>
        <end position="30"/>
    </location>
</feature>
<evidence type="ECO:0000256" key="11">
    <source>
        <dbReference type="ARBA" id="ARBA00023049"/>
    </source>
</evidence>
<keyword evidence="8" id="KW-0378">Hydrolase</keyword>
<keyword evidence="6 13" id="KW-0812">Transmembrane</keyword>
<dbReference type="InterPro" id="IPR044537">
    <property type="entry name" value="Rip2-like"/>
</dbReference>
<evidence type="ECO:0000256" key="12">
    <source>
        <dbReference type="ARBA" id="ARBA00023136"/>
    </source>
</evidence>
<evidence type="ECO:0000256" key="5">
    <source>
        <dbReference type="ARBA" id="ARBA00022670"/>
    </source>
</evidence>
<gene>
    <name evidence="15" type="ORF">A3C11_01995</name>
</gene>
<evidence type="ECO:0000313" key="16">
    <source>
        <dbReference type="Proteomes" id="UP000177362"/>
    </source>
</evidence>
<dbReference type="InterPro" id="IPR008915">
    <property type="entry name" value="Peptidase_M50"/>
</dbReference>
<dbReference type="CDD" id="cd06158">
    <property type="entry name" value="S2P-M50_like_1"/>
    <property type="match status" value="1"/>
</dbReference>
<keyword evidence="7" id="KW-0479">Metal-binding</keyword>
<keyword evidence="10 13" id="KW-1133">Transmembrane helix</keyword>
<evidence type="ECO:0000256" key="3">
    <source>
        <dbReference type="ARBA" id="ARBA00007931"/>
    </source>
</evidence>
<evidence type="ECO:0000256" key="9">
    <source>
        <dbReference type="ARBA" id="ARBA00022833"/>
    </source>
</evidence>
<feature type="transmembrane region" description="Helical" evidence="13">
    <location>
        <begin position="169"/>
        <end position="189"/>
    </location>
</feature>
<evidence type="ECO:0000259" key="14">
    <source>
        <dbReference type="Pfam" id="PF02163"/>
    </source>
</evidence>
<evidence type="ECO:0000256" key="13">
    <source>
        <dbReference type="SAM" id="Phobius"/>
    </source>
</evidence>
<feature type="transmembrane region" description="Helical" evidence="13">
    <location>
        <begin position="125"/>
        <end position="149"/>
    </location>
</feature>
<dbReference type="GO" id="GO:0046872">
    <property type="term" value="F:metal ion binding"/>
    <property type="evidence" value="ECO:0007669"/>
    <property type="project" value="UniProtKB-KW"/>
</dbReference>
<evidence type="ECO:0000256" key="7">
    <source>
        <dbReference type="ARBA" id="ARBA00022723"/>
    </source>
</evidence>
<evidence type="ECO:0000256" key="6">
    <source>
        <dbReference type="ARBA" id="ARBA00022692"/>
    </source>
</evidence>
<dbReference type="Proteomes" id="UP000177362">
    <property type="component" value="Unassembled WGS sequence"/>
</dbReference>
<dbReference type="AlphaFoldDB" id="A0A1G2KLC2"/>
<keyword evidence="5" id="KW-0645">Protease</keyword>
<comment type="similarity">
    <text evidence="3">Belongs to the peptidase M50B family.</text>
</comment>
<keyword evidence="12 13" id="KW-0472">Membrane</keyword>
<dbReference type="PANTHER" id="PTHR35864:SF1">
    <property type="entry name" value="ZINC METALLOPROTEASE YWHC-RELATED"/>
    <property type="match status" value="1"/>
</dbReference>
<dbReference type="PANTHER" id="PTHR35864">
    <property type="entry name" value="ZINC METALLOPROTEASE MJ0611-RELATED"/>
    <property type="match status" value="1"/>
</dbReference>
<evidence type="ECO:0000256" key="4">
    <source>
        <dbReference type="ARBA" id="ARBA00022475"/>
    </source>
</evidence>
<evidence type="ECO:0000256" key="2">
    <source>
        <dbReference type="ARBA" id="ARBA00004651"/>
    </source>
</evidence>
<dbReference type="GO" id="GO:0005886">
    <property type="term" value="C:plasma membrane"/>
    <property type="evidence" value="ECO:0007669"/>
    <property type="project" value="UniProtKB-SubCell"/>
</dbReference>
<sequence>MLEIVFVVIIYFFSIVIHEVAHGTAAYILGDPTAKDAGRLTLNPISHIDPVGTVLLPLLAVFLHIPLLGWAKPVPFNPMYFKNVRRGTFIVSAAGVSLNLILAIIFGSAIRILQTSGWGAAPGGSLEPVVFIFSVVTLANLALGLFNLIPIPPLDGSKILFSVLGARAAGALLFLEQWGFFILIGLIYFVPSFTRFLSLVIGGGFALLTGGAPFPF</sequence>